<evidence type="ECO:0000313" key="2">
    <source>
        <dbReference type="Proteomes" id="UP000027138"/>
    </source>
</evidence>
<gene>
    <name evidence="1" type="ORF">JCGZ_03906</name>
</gene>
<proteinExistence type="predicted"/>
<organism evidence="1 2">
    <name type="scientific">Jatropha curcas</name>
    <name type="common">Barbados nut</name>
    <dbReference type="NCBI Taxonomy" id="180498"/>
    <lineage>
        <taxon>Eukaryota</taxon>
        <taxon>Viridiplantae</taxon>
        <taxon>Streptophyta</taxon>
        <taxon>Embryophyta</taxon>
        <taxon>Tracheophyta</taxon>
        <taxon>Spermatophyta</taxon>
        <taxon>Magnoliopsida</taxon>
        <taxon>eudicotyledons</taxon>
        <taxon>Gunneridae</taxon>
        <taxon>Pentapetalae</taxon>
        <taxon>rosids</taxon>
        <taxon>fabids</taxon>
        <taxon>Malpighiales</taxon>
        <taxon>Euphorbiaceae</taxon>
        <taxon>Crotonoideae</taxon>
        <taxon>Jatropheae</taxon>
        <taxon>Jatropha</taxon>
    </lineage>
</organism>
<dbReference type="EMBL" id="KK914197">
    <property type="protein sequence ID" value="KDP47098.1"/>
    <property type="molecule type" value="Genomic_DNA"/>
</dbReference>
<name>A0A067LI72_JATCU</name>
<keyword evidence="2" id="KW-1185">Reference proteome</keyword>
<protein>
    <submittedName>
        <fullName evidence="1">Uncharacterized protein</fullName>
    </submittedName>
</protein>
<reference evidence="1 2" key="1">
    <citation type="journal article" date="2014" name="PLoS ONE">
        <title>Global Analysis of Gene Expression Profiles in Physic Nut (Jatropha curcas L.) Seedlings Exposed to Salt Stress.</title>
        <authorList>
            <person name="Zhang L."/>
            <person name="Zhang C."/>
            <person name="Wu P."/>
            <person name="Chen Y."/>
            <person name="Li M."/>
            <person name="Jiang H."/>
            <person name="Wu G."/>
        </authorList>
    </citation>
    <scope>NUCLEOTIDE SEQUENCE [LARGE SCALE GENOMIC DNA]</scope>
    <source>
        <strain evidence="2">cv. GZQX0401</strain>
        <tissue evidence="1">Young leaves</tissue>
    </source>
</reference>
<accession>A0A067LI72</accession>
<sequence>MWCISFCLSPSKGQPPQAEYFRIKAVPSGAPKAIPSGTLSHPRWRSHSSVEAIPSGAPLKPSHVAHLILPFTVQRTTSLSRAFQNRVIPGGVLTHPLKSSQVAHP</sequence>
<evidence type="ECO:0000313" key="1">
    <source>
        <dbReference type="EMBL" id="KDP47098.1"/>
    </source>
</evidence>
<dbReference type="AlphaFoldDB" id="A0A067LI72"/>
<dbReference type="Proteomes" id="UP000027138">
    <property type="component" value="Unassembled WGS sequence"/>
</dbReference>